<reference evidence="1 2" key="2">
    <citation type="journal article" date="2022" name="Mol. Ecol. Resour.">
        <title>The genomes of chicory, endive, great burdock and yacon provide insights into Asteraceae paleo-polyploidization history and plant inulin production.</title>
        <authorList>
            <person name="Fan W."/>
            <person name="Wang S."/>
            <person name="Wang H."/>
            <person name="Wang A."/>
            <person name="Jiang F."/>
            <person name="Liu H."/>
            <person name="Zhao H."/>
            <person name="Xu D."/>
            <person name="Zhang Y."/>
        </authorList>
    </citation>
    <scope>NUCLEOTIDE SEQUENCE [LARGE SCALE GENOMIC DNA]</scope>
    <source>
        <strain evidence="2">cv. Yunnan</strain>
        <tissue evidence="1">Leaves</tissue>
    </source>
</reference>
<protein>
    <submittedName>
        <fullName evidence="1">Uncharacterized protein</fullName>
    </submittedName>
</protein>
<proteinExistence type="predicted"/>
<dbReference type="EMBL" id="CM042032">
    <property type="protein sequence ID" value="KAI3776053.1"/>
    <property type="molecule type" value="Genomic_DNA"/>
</dbReference>
<accession>A0ACB9FYM5</accession>
<reference evidence="2" key="1">
    <citation type="journal article" date="2022" name="Mol. Ecol. Resour.">
        <title>The genomes of chicory, endive, great burdock and yacon provide insights into Asteraceae palaeo-polyploidization history and plant inulin production.</title>
        <authorList>
            <person name="Fan W."/>
            <person name="Wang S."/>
            <person name="Wang H."/>
            <person name="Wang A."/>
            <person name="Jiang F."/>
            <person name="Liu H."/>
            <person name="Zhao H."/>
            <person name="Xu D."/>
            <person name="Zhang Y."/>
        </authorList>
    </citation>
    <scope>NUCLEOTIDE SEQUENCE [LARGE SCALE GENOMIC DNA]</scope>
    <source>
        <strain evidence="2">cv. Yunnan</strain>
    </source>
</reference>
<name>A0ACB9FYM5_9ASTR</name>
<evidence type="ECO:0000313" key="1">
    <source>
        <dbReference type="EMBL" id="KAI3776053.1"/>
    </source>
</evidence>
<sequence length="84" mass="9447">MAKEVIERKSVGISYGSLNVDNKLKAPEIECIRFSVPVTADNKKMQIDELEVNKREMGLEVLMADNPSIPAKRDTLKAINDEEE</sequence>
<organism evidence="1 2">
    <name type="scientific">Smallanthus sonchifolius</name>
    <dbReference type="NCBI Taxonomy" id="185202"/>
    <lineage>
        <taxon>Eukaryota</taxon>
        <taxon>Viridiplantae</taxon>
        <taxon>Streptophyta</taxon>
        <taxon>Embryophyta</taxon>
        <taxon>Tracheophyta</taxon>
        <taxon>Spermatophyta</taxon>
        <taxon>Magnoliopsida</taxon>
        <taxon>eudicotyledons</taxon>
        <taxon>Gunneridae</taxon>
        <taxon>Pentapetalae</taxon>
        <taxon>asterids</taxon>
        <taxon>campanulids</taxon>
        <taxon>Asterales</taxon>
        <taxon>Asteraceae</taxon>
        <taxon>Asteroideae</taxon>
        <taxon>Heliantheae alliance</taxon>
        <taxon>Millerieae</taxon>
        <taxon>Smallanthus</taxon>
    </lineage>
</organism>
<evidence type="ECO:0000313" key="2">
    <source>
        <dbReference type="Proteomes" id="UP001056120"/>
    </source>
</evidence>
<gene>
    <name evidence="1" type="ORF">L1987_45813</name>
</gene>
<dbReference type="Proteomes" id="UP001056120">
    <property type="component" value="Linkage Group LG15"/>
</dbReference>
<keyword evidence="2" id="KW-1185">Reference proteome</keyword>
<comment type="caution">
    <text evidence="1">The sequence shown here is derived from an EMBL/GenBank/DDBJ whole genome shotgun (WGS) entry which is preliminary data.</text>
</comment>